<reference evidence="1" key="1">
    <citation type="submission" date="2023-03" db="EMBL/GenBank/DDBJ databases">
        <title>Massive genome expansion in bonnet fungi (Mycena s.s.) driven by repeated elements and novel gene families across ecological guilds.</title>
        <authorList>
            <consortium name="Lawrence Berkeley National Laboratory"/>
            <person name="Harder C.B."/>
            <person name="Miyauchi S."/>
            <person name="Viragh M."/>
            <person name="Kuo A."/>
            <person name="Thoen E."/>
            <person name="Andreopoulos B."/>
            <person name="Lu D."/>
            <person name="Skrede I."/>
            <person name="Drula E."/>
            <person name="Henrissat B."/>
            <person name="Morin E."/>
            <person name="Kohler A."/>
            <person name="Barry K."/>
            <person name="LaButti K."/>
            <person name="Morin E."/>
            <person name="Salamov A."/>
            <person name="Lipzen A."/>
            <person name="Mereny Z."/>
            <person name="Hegedus B."/>
            <person name="Baldrian P."/>
            <person name="Stursova M."/>
            <person name="Weitz H."/>
            <person name="Taylor A."/>
            <person name="Grigoriev I.V."/>
            <person name="Nagy L.G."/>
            <person name="Martin F."/>
            <person name="Kauserud H."/>
        </authorList>
    </citation>
    <scope>NUCLEOTIDE SEQUENCE</scope>
    <source>
        <strain evidence="1">CBHHK188m</strain>
    </source>
</reference>
<accession>A0AAD7J489</accession>
<evidence type="ECO:0000313" key="1">
    <source>
        <dbReference type="EMBL" id="KAJ7756797.1"/>
    </source>
</evidence>
<dbReference type="Proteomes" id="UP001215280">
    <property type="component" value="Unassembled WGS sequence"/>
</dbReference>
<sequence>MHTDGVPYGLVTIEHFLVSEELHPDFEMPVLQRPVGPSLRLITVQADAIRFRFSAQHDCRLVDCQPTALHPIVQERQETAQSTKLISHGDDDHFIVNMAALHNATLLRRALPIALTVPRPLYSDRKAHHYGIAVGLRVSQVMKRARTQEKRKATMAAKALKKGSAQVIVKVMCSTAEAPAKLILNVLKEGYARSRAERSQRTNGPGPSVRITKVTPDKMERETEDWVSVRGGQSPQVVGRWHVQKILEALSMLEDERSSSVGKTKLKVSSLRSFKCLSSTFQVKAALTEMDRMSRYSQKKLIYRPT</sequence>
<gene>
    <name evidence="1" type="ORF">DFH07DRAFT_773023</name>
</gene>
<evidence type="ECO:0000313" key="2">
    <source>
        <dbReference type="Proteomes" id="UP001215280"/>
    </source>
</evidence>
<dbReference type="EMBL" id="JARJLG010000060">
    <property type="protein sequence ID" value="KAJ7756797.1"/>
    <property type="molecule type" value="Genomic_DNA"/>
</dbReference>
<comment type="caution">
    <text evidence="1">The sequence shown here is derived from an EMBL/GenBank/DDBJ whole genome shotgun (WGS) entry which is preliminary data.</text>
</comment>
<keyword evidence="2" id="KW-1185">Reference proteome</keyword>
<proteinExistence type="predicted"/>
<dbReference type="AlphaFoldDB" id="A0AAD7J489"/>
<name>A0AAD7J489_9AGAR</name>
<organism evidence="1 2">
    <name type="scientific">Mycena maculata</name>
    <dbReference type="NCBI Taxonomy" id="230809"/>
    <lineage>
        <taxon>Eukaryota</taxon>
        <taxon>Fungi</taxon>
        <taxon>Dikarya</taxon>
        <taxon>Basidiomycota</taxon>
        <taxon>Agaricomycotina</taxon>
        <taxon>Agaricomycetes</taxon>
        <taxon>Agaricomycetidae</taxon>
        <taxon>Agaricales</taxon>
        <taxon>Marasmiineae</taxon>
        <taxon>Mycenaceae</taxon>
        <taxon>Mycena</taxon>
    </lineage>
</organism>
<protein>
    <submittedName>
        <fullName evidence="1">Uncharacterized protein</fullName>
    </submittedName>
</protein>